<dbReference type="PANTHER" id="PTHR31118">
    <property type="entry name" value="CYCLASE-LIKE PROTEIN 2"/>
    <property type="match status" value="1"/>
</dbReference>
<dbReference type="InterPro" id="IPR007325">
    <property type="entry name" value="KFase/CYL"/>
</dbReference>
<evidence type="ECO:0008006" key="3">
    <source>
        <dbReference type="Google" id="ProtNLM"/>
    </source>
</evidence>
<dbReference type="KEGG" id="orb:IPMB12_03300"/>
<evidence type="ECO:0000313" key="1">
    <source>
        <dbReference type="EMBL" id="QIQ20795.1"/>
    </source>
</evidence>
<dbReference type="Proteomes" id="UP000501168">
    <property type="component" value="Chromosome"/>
</dbReference>
<name>A0A6G9I996_9GAMM</name>
<dbReference type="InParanoid" id="A0A6G9I996"/>
<evidence type="ECO:0000313" key="2">
    <source>
        <dbReference type="Proteomes" id="UP000501168"/>
    </source>
</evidence>
<dbReference type="GO" id="GO:0019441">
    <property type="term" value="P:L-tryptophan catabolic process to kynurenine"/>
    <property type="evidence" value="ECO:0007669"/>
    <property type="project" value="InterPro"/>
</dbReference>
<gene>
    <name evidence="1" type="ORF">IPMB12_03300</name>
</gene>
<dbReference type="PANTHER" id="PTHR31118:SF12">
    <property type="entry name" value="CYCLASE-LIKE PROTEIN 2"/>
    <property type="match status" value="1"/>
</dbReference>
<sequence>MGKDGAEYLRDKDIKAVGTDAIAIDATEHGDHPAHYTLLGANIAIIENLTNLKQLTQPFIFLAFPLKIKQGSVSPIRAVAFIEK</sequence>
<dbReference type="InterPro" id="IPR037175">
    <property type="entry name" value="KFase_sf"/>
</dbReference>
<dbReference type="Gene3D" id="3.50.30.50">
    <property type="entry name" value="Putative cyclase"/>
    <property type="match status" value="1"/>
</dbReference>
<reference evidence="1 2" key="1">
    <citation type="submission" date="2020-03" db="EMBL/GenBank/DDBJ databases">
        <title>Complete genome sequence of Orbus sp. IPMB12 (BCRC 80908).</title>
        <authorList>
            <person name="Lo W.-S."/>
            <person name="Chang T.-H."/>
            <person name="Kuo C.-H."/>
        </authorList>
    </citation>
    <scope>NUCLEOTIDE SEQUENCE [LARGE SCALE GENOMIC DNA]</scope>
    <source>
        <strain evidence="1 2">IPMB12</strain>
    </source>
</reference>
<dbReference type="EMBL" id="CP050253">
    <property type="protein sequence ID" value="QIQ20795.1"/>
    <property type="molecule type" value="Genomic_DNA"/>
</dbReference>
<accession>A0A6G9I996</accession>
<proteinExistence type="predicted"/>
<dbReference type="RefSeq" id="WP_166914934.1">
    <property type="nucleotide sequence ID" value="NZ_CP050253.1"/>
</dbReference>
<dbReference type="GO" id="GO:0004061">
    <property type="term" value="F:arylformamidase activity"/>
    <property type="evidence" value="ECO:0007669"/>
    <property type="project" value="InterPro"/>
</dbReference>
<dbReference type="SUPFAM" id="SSF102198">
    <property type="entry name" value="Putative cyclase"/>
    <property type="match status" value="1"/>
</dbReference>
<protein>
    <recommendedName>
        <fullName evidence="3">Cyclase</fullName>
    </recommendedName>
</protein>
<dbReference type="AlphaFoldDB" id="A0A6G9I996"/>
<keyword evidence="2" id="KW-1185">Reference proteome</keyword>
<organism evidence="1 2">
    <name type="scientific">Zophobihabitans entericus</name>
    <dbReference type="NCBI Taxonomy" id="1635327"/>
    <lineage>
        <taxon>Bacteria</taxon>
        <taxon>Pseudomonadati</taxon>
        <taxon>Pseudomonadota</taxon>
        <taxon>Gammaproteobacteria</taxon>
        <taxon>Orbales</taxon>
        <taxon>Orbaceae</taxon>
        <taxon>Zophobihabitans</taxon>
    </lineage>
</organism>